<feature type="active site" description="Charge relay system" evidence="6">
    <location>
        <position position="278"/>
    </location>
</feature>
<evidence type="ECO:0000256" key="4">
    <source>
        <dbReference type="ARBA" id="ARBA00022801"/>
    </source>
</evidence>
<comment type="similarity">
    <text evidence="1">Belongs to the peptidase S66 family.</text>
</comment>
<dbReference type="CDD" id="cd07025">
    <property type="entry name" value="Peptidase_S66"/>
    <property type="match status" value="1"/>
</dbReference>
<dbReference type="InterPro" id="IPR027461">
    <property type="entry name" value="Carboxypeptidase_A_C_sf"/>
</dbReference>
<dbReference type="PANTHER" id="PTHR30237:SF2">
    <property type="entry name" value="MUREIN TETRAPEPTIDE CARBOXYPEPTIDASE"/>
    <property type="match status" value="1"/>
</dbReference>
<dbReference type="InterPro" id="IPR003507">
    <property type="entry name" value="S66_fam"/>
</dbReference>
<feature type="domain" description="LD-carboxypeptidase N-terminal" evidence="7">
    <location>
        <begin position="19"/>
        <end position="137"/>
    </location>
</feature>
<evidence type="ECO:0000259" key="7">
    <source>
        <dbReference type="Pfam" id="PF02016"/>
    </source>
</evidence>
<dbReference type="Gene3D" id="3.50.30.60">
    <property type="entry name" value="LD-carboxypeptidase A C-terminal domain-like"/>
    <property type="match status" value="1"/>
</dbReference>
<evidence type="ECO:0000256" key="5">
    <source>
        <dbReference type="ARBA" id="ARBA00022825"/>
    </source>
</evidence>
<keyword evidence="4" id="KW-0378">Hydrolase</keyword>
<organism evidence="9 10">
    <name type="scientific">Amycolatopsis cihanbeyliensis</name>
    <dbReference type="NCBI Taxonomy" id="1128664"/>
    <lineage>
        <taxon>Bacteria</taxon>
        <taxon>Bacillati</taxon>
        <taxon>Actinomycetota</taxon>
        <taxon>Actinomycetes</taxon>
        <taxon>Pseudonocardiales</taxon>
        <taxon>Pseudonocardiaceae</taxon>
        <taxon>Amycolatopsis</taxon>
    </lineage>
</organism>
<dbReference type="Pfam" id="PF17676">
    <property type="entry name" value="Peptidase_S66C"/>
    <property type="match status" value="1"/>
</dbReference>
<dbReference type="AlphaFoldDB" id="A0A542DC21"/>
<protein>
    <submittedName>
        <fullName evidence="9">Muramoyltetrapeptide carboxypeptidase</fullName>
    </submittedName>
</protein>
<evidence type="ECO:0000259" key="8">
    <source>
        <dbReference type="Pfam" id="PF17676"/>
    </source>
</evidence>
<feature type="active site" description="Charge relay system" evidence="6">
    <location>
        <position position="213"/>
    </location>
</feature>
<evidence type="ECO:0000256" key="6">
    <source>
        <dbReference type="PIRSR" id="PIRSR028757-1"/>
    </source>
</evidence>
<dbReference type="Proteomes" id="UP000320876">
    <property type="component" value="Unassembled WGS sequence"/>
</dbReference>
<dbReference type="PANTHER" id="PTHR30237">
    <property type="entry name" value="MURAMOYLTETRAPEPTIDE CARBOXYPEPTIDASE"/>
    <property type="match status" value="1"/>
</dbReference>
<proteinExistence type="inferred from homology"/>
<dbReference type="RefSeq" id="WP_141995512.1">
    <property type="nucleotide sequence ID" value="NZ_VFML01000001.1"/>
</dbReference>
<dbReference type="InterPro" id="IPR040921">
    <property type="entry name" value="Peptidase_S66C"/>
</dbReference>
<gene>
    <name evidence="9" type="ORF">FB471_0240</name>
</gene>
<dbReference type="OrthoDB" id="9807329at2"/>
<dbReference type="SUPFAM" id="SSF141986">
    <property type="entry name" value="LD-carboxypeptidase A C-terminal domain-like"/>
    <property type="match status" value="1"/>
</dbReference>
<keyword evidence="2 9" id="KW-0121">Carboxypeptidase</keyword>
<dbReference type="GO" id="GO:0006508">
    <property type="term" value="P:proteolysis"/>
    <property type="evidence" value="ECO:0007669"/>
    <property type="project" value="UniProtKB-KW"/>
</dbReference>
<keyword evidence="3" id="KW-0645">Protease</keyword>
<comment type="caution">
    <text evidence="9">The sequence shown here is derived from an EMBL/GenBank/DDBJ whole genome shotgun (WGS) entry which is preliminary data.</text>
</comment>
<dbReference type="InterPro" id="IPR040449">
    <property type="entry name" value="Peptidase_S66_N"/>
</dbReference>
<feature type="active site" description="Nucleophile" evidence="6">
    <location>
        <position position="119"/>
    </location>
</feature>
<dbReference type="Gene3D" id="3.40.50.10740">
    <property type="entry name" value="Class I glutamine amidotransferase-like"/>
    <property type="match status" value="1"/>
</dbReference>
<keyword evidence="5" id="KW-0720">Serine protease</keyword>
<evidence type="ECO:0000256" key="3">
    <source>
        <dbReference type="ARBA" id="ARBA00022670"/>
    </source>
</evidence>
<dbReference type="InterPro" id="IPR029062">
    <property type="entry name" value="Class_I_gatase-like"/>
</dbReference>
<sequence>MTGATPPRRPGRLSAGDTVALVAPAGPVPRQRLDAAVAVLESWRLSVRLYDSVRASDATFGYLAGTDAARAADFQRAWLDPEVTAVLAARGGYGCSRILDLIDWSALRAAGPKLLAGSSDVTALHEAVRTHLDLVTLFSPMPATTHFDEAATEHLWRTLFHPDSTLMLRGPHAEALVPGTACGVTVGGNLSLLAASVGAPEHRRARGGIAIIEDVTEEVYRLDRMLTQLLRTGWFDGVAGVALGSWTDCGPPEEVRSLMLDRLAPLGVPILWELGFGHHTGALTVPLGLPARLDACAGTLTLGESALR</sequence>
<dbReference type="GO" id="GO:0004180">
    <property type="term" value="F:carboxypeptidase activity"/>
    <property type="evidence" value="ECO:0007669"/>
    <property type="project" value="UniProtKB-KW"/>
</dbReference>
<dbReference type="EMBL" id="VFML01000001">
    <property type="protein sequence ID" value="TQJ00605.1"/>
    <property type="molecule type" value="Genomic_DNA"/>
</dbReference>
<dbReference type="PIRSF" id="PIRSF028757">
    <property type="entry name" value="LD-carboxypeptidase"/>
    <property type="match status" value="1"/>
</dbReference>
<keyword evidence="10" id="KW-1185">Reference proteome</keyword>
<dbReference type="SUPFAM" id="SSF52317">
    <property type="entry name" value="Class I glutamine amidotransferase-like"/>
    <property type="match status" value="1"/>
</dbReference>
<dbReference type="Pfam" id="PF02016">
    <property type="entry name" value="Peptidase_S66"/>
    <property type="match status" value="1"/>
</dbReference>
<evidence type="ECO:0000313" key="9">
    <source>
        <dbReference type="EMBL" id="TQJ00605.1"/>
    </source>
</evidence>
<reference evidence="9 10" key="1">
    <citation type="submission" date="2019-06" db="EMBL/GenBank/DDBJ databases">
        <title>Sequencing the genomes of 1000 actinobacteria strains.</title>
        <authorList>
            <person name="Klenk H.-P."/>
        </authorList>
    </citation>
    <scope>NUCLEOTIDE SEQUENCE [LARGE SCALE GENOMIC DNA]</scope>
    <source>
        <strain evidence="9 10">DSM 45679</strain>
    </source>
</reference>
<dbReference type="GO" id="GO:0008236">
    <property type="term" value="F:serine-type peptidase activity"/>
    <property type="evidence" value="ECO:0007669"/>
    <property type="project" value="UniProtKB-KW"/>
</dbReference>
<evidence type="ECO:0000313" key="10">
    <source>
        <dbReference type="Proteomes" id="UP000320876"/>
    </source>
</evidence>
<feature type="domain" description="LD-carboxypeptidase C-terminal" evidence="8">
    <location>
        <begin position="183"/>
        <end position="293"/>
    </location>
</feature>
<dbReference type="InterPro" id="IPR027478">
    <property type="entry name" value="LdcA_N"/>
</dbReference>
<name>A0A542DC21_AMYCI</name>
<evidence type="ECO:0000256" key="1">
    <source>
        <dbReference type="ARBA" id="ARBA00010233"/>
    </source>
</evidence>
<evidence type="ECO:0000256" key="2">
    <source>
        <dbReference type="ARBA" id="ARBA00022645"/>
    </source>
</evidence>
<accession>A0A542DC21</accession>